<dbReference type="InterPro" id="IPR000600">
    <property type="entry name" value="ROK"/>
</dbReference>
<dbReference type="Pfam" id="PF00480">
    <property type="entry name" value="ROK"/>
    <property type="match status" value="1"/>
</dbReference>
<gene>
    <name evidence="1" type="ORF">L9W94_15460</name>
    <name evidence="2" type="ORF">L9X51_09445</name>
</gene>
<dbReference type="EMBL" id="JAKNBA010000032">
    <property type="protein sequence ID" value="MDE1243527.1"/>
    <property type="molecule type" value="Genomic_DNA"/>
</dbReference>
<evidence type="ECO:0000313" key="2">
    <source>
        <dbReference type="EMBL" id="MDE1346653.1"/>
    </source>
</evidence>
<evidence type="ECO:0000313" key="1">
    <source>
        <dbReference type="EMBL" id="MDE1243527.1"/>
    </source>
</evidence>
<name>A0A9X4EY34_9VIBR</name>
<sequence>MYLGISIDKIQLKATVLDAQLNTLYSSQQSLAHTAQAVKQQVFQVVDNFQWIYSSFCCIGLAITGEVQDQLEQHQLVLDTLIEQHYRIPCSQTNFVEAGLHNSPEVLSEIKIGDVLCVVVDNECELYCYTRTRRGIPQRTMRSIPWAHVALPGYDFVLDGLVPACPCNSEACTEQFVCVSGLERQYEQILLQRANVKEIFSALDSGDPIAARTYRRYIDQLARALTPHIEQNLPKSVLMLGSVSRYAPISSDLRVALSRYCDLSPLPTIMALPYEDFSIARGAVQTKPQRLARQVRLRA</sequence>
<proteinExistence type="predicted"/>
<protein>
    <submittedName>
        <fullName evidence="1">ROK family protein</fullName>
    </submittedName>
</protein>
<evidence type="ECO:0000313" key="3">
    <source>
        <dbReference type="Proteomes" id="UP001140979"/>
    </source>
</evidence>
<dbReference type="EMBL" id="JAKNAX010000020">
    <property type="protein sequence ID" value="MDE1346653.1"/>
    <property type="molecule type" value="Genomic_DNA"/>
</dbReference>
<dbReference type="SUPFAM" id="SSF53067">
    <property type="entry name" value="Actin-like ATPase domain"/>
    <property type="match status" value="1"/>
</dbReference>
<accession>A0A9X4EY34</accession>
<dbReference type="Gene3D" id="3.30.420.40">
    <property type="match status" value="1"/>
</dbReference>
<dbReference type="Proteomes" id="UP001140978">
    <property type="component" value="Unassembled WGS sequence"/>
</dbReference>
<dbReference type="RefSeq" id="WP_171980737.1">
    <property type="nucleotide sequence ID" value="NZ_JAKNAM010000013.1"/>
</dbReference>
<organism evidence="1 3">
    <name type="scientific">Vibrio aestuarianus</name>
    <dbReference type="NCBI Taxonomy" id="28171"/>
    <lineage>
        <taxon>Bacteria</taxon>
        <taxon>Pseudomonadati</taxon>
        <taxon>Pseudomonadota</taxon>
        <taxon>Gammaproteobacteria</taxon>
        <taxon>Vibrionales</taxon>
        <taxon>Vibrionaceae</taxon>
        <taxon>Vibrio</taxon>
    </lineage>
</organism>
<reference evidence="1" key="1">
    <citation type="submission" date="2022-02" db="EMBL/GenBank/DDBJ databases">
        <title>Emergence and expansion in Europe of a Vibrio aestuarianus clonal complex pathogenic for oysters.</title>
        <authorList>
            <person name="Mesnil A."/>
            <person name="Travers M.-A."/>
        </authorList>
    </citation>
    <scope>NUCLEOTIDE SEQUENCE</scope>
    <source>
        <strain evidence="1">19_064_11T1</strain>
        <strain evidence="2">19_064_15T1</strain>
    </source>
</reference>
<dbReference type="Proteomes" id="UP001140979">
    <property type="component" value="Unassembled WGS sequence"/>
</dbReference>
<dbReference type="AlphaFoldDB" id="A0A9X4EY34"/>
<dbReference type="InterPro" id="IPR043129">
    <property type="entry name" value="ATPase_NBD"/>
</dbReference>
<comment type="caution">
    <text evidence="1">The sequence shown here is derived from an EMBL/GenBank/DDBJ whole genome shotgun (WGS) entry which is preliminary data.</text>
</comment>